<feature type="region of interest" description="Disordered" evidence="1">
    <location>
        <begin position="920"/>
        <end position="967"/>
    </location>
</feature>
<evidence type="ECO:0000256" key="2">
    <source>
        <dbReference type="SAM" id="Phobius"/>
    </source>
</evidence>
<feature type="compositionally biased region" description="Polar residues" evidence="1">
    <location>
        <begin position="844"/>
        <end position="870"/>
    </location>
</feature>
<feature type="region of interest" description="Disordered" evidence="1">
    <location>
        <begin position="1"/>
        <end position="29"/>
    </location>
</feature>
<proteinExistence type="predicted"/>
<dbReference type="Proteomes" id="UP001497623">
    <property type="component" value="Unassembled WGS sequence"/>
</dbReference>
<feature type="transmembrane region" description="Helical" evidence="2">
    <location>
        <begin position="66"/>
        <end position="84"/>
    </location>
</feature>
<feature type="transmembrane region" description="Helical" evidence="2">
    <location>
        <begin position="164"/>
        <end position="186"/>
    </location>
</feature>
<feature type="compositionally biased region" description="Low complexity" evidence="1">
    <location>
        <begin position="920"/>
        <end position="943"/>
    </location>
</feature>
<feature type="compositionally biased region" description="Basic and acidic residues" evidence="1">
    <location>
        <begin position="650"/>
        <end position="659"/>
    </location>
</feature>
<feature type="region of interest" description="Disordered" evidence="1">
    <location>
        <begin position="739"/>
        <end position="810"/>
    </location>
</feature>
<evidence type="ECO:0000313" key="3">
    <source>
        <dbReference type="EMBL" id="CAL4130652.1"/>
    </source>
</evidence>
<evidence type="ECO:0000313" key="4">
    <source>
        <dbReference type="Proteomes" id="UP001497623"/>
    </source>
</evidence>
<gene>
    <name evidence="3" type="ORF">MNOR_LOCUS26615</name>
</gene>
<keyword evidence="2" id="KW-0812">Transmembrane</keyword>
<feature type="transmembrane region" description="Helical" evidence="2">
    <location>
        <begin position="418"/>
        <end position="446"/>
    </location>
</feature>
<dbReference type="AlphaFoldDB" id="A0AAV2RL46"/>
<feature type="region of interest" description="Disordered" evidence="1">
    <location>
        <begin position="844"/>
        <end position="904"/>
    </location>
</feature>
<dbReference type="PANTHER" id="PTHR21579:SF20">
    <property type="entry name" value="PROTEIN TINCAR"/>
    <property type="match status" value="1"/>
</dbReference>
<feature type="region of interest" description="Disordered" evidence="1">
    <location>
        <begin position="612"/>
        <end position="711"/>
    </location>
</feature>
<feature type="compositionally biased region" description="Polar residues" evidence="1">
    <location>
        <begin position="944"/>
        <end position="960"/>
    </location>
</feature>
<keyword evidence="2" id="KW-0472">Membrane</keyword>
<dbReference type="InterPro" id="IPR053291">
    <property type="entry name" value="Ommatidial_diff-associated"/>
</dbReference>
<feature type="compositionally biased region" description="Basic and acidic residues" evidence="1">
    <location>
        <begin position="612"/>
        <end position="622"/>
    </location>
</feature>
<feature type="compositionally biased region" description="Low complexity" evidence="1">
    <location>
        <begin position="787"/>
        <end position="796"/>
    </location>
</feature>
<feature type="compositionally biased region" description="Polar residues" evidence="1">
    <location>
        <begin position="668"/>
        <end position="686"/>
    </location>
</feature>
<dbReference type="EMBL" id="CAXKWB010026815">
    <property type="protein sequence ID" value="CAL4130652.1"/>
    <property type="molecule type" value="Genomic_DNA"/>
</dbReference>
<feature type="non-terminal residue" evidence="3">
    <location>
        <position position="1105"/>
    </location>
</feature>
<protein>
    <recommendedName>
        <fullName evidence="5">Protein tincar</fullName>
    </recommendedName>
</protein>
<comment type="caution">
    <text evidence="3">The sequence shown here is derived from an EMBL/GenBank/DDBJ whole genome shotgun (WGS) entry which is preliminary data.</text>
</comment>
<dbReference type="PANTHER" id="PTHR21579">
    <property type="entry name" value="PROTEIN TINCAR"/>
    <property type="match status" value="1"/>
</dbReference>
<organism evidence="3 4">
    <name type="scientific">Meganyctiphanes norvegica</name>
    <name type="common">Northern krill</name>
    <name type="synonym">Thysanopoda norvegica</name>
    <dbReference type="NCBI Taxonomy" id="48144"/>
    <lineage>
        <taxon>Eukaryota</taxon>
        <taxon>Metazoa</taxon>
        <taxon>Ecdysozoa</taxon>
        <taxon>Arthropoda</taxon>
        <taxon>Crustacea</taxon>
        <taxon>Multicrustacea</taxon>
        <taxon>Malacostraca</taxon>
        <taxon>Eumalacostraca</taxon>
        <taxon>Eucarida</taxon>
        <taxon>Euphausiacea</taxon>
        <taxon>Euphausiidae</taxon>
        <taxon>Meganyctiphanes</taxon>
    </lineage>
</organism>
<name>A0AAV2RL46_MEGNR</name>
<keyword evidence="2" id="KW-1133">Transmembrane helix</keyword>
<evidence type="ECO:0000256" key="1">
    <source>
        <dbReference type="SAM" id="MobiDB-lite"/>
    </source>
</evidence>
<accession>A0AAV2RL46</accession>
<feature type="transmembrane region" description="Helical" evidence="2">
    <location>
        <begin position="375"/>
        <end position="397"/>
    </location>
</feature>
<reference evidence="3 4" key="1">
    <citation type="submission" date="2024-05" db="EMBL/GenBank/DDBJ databases">
        <authorList>
            <person name="Wallberg A."/>
        </authorList>
    </citation>
    <scope>NUCLEOTIDE SEQUENCE [LARGE SCALE GENOMIC DNA]</scope>
</reference>
<feature type="transmembrane region" description="Helical" evidence="2">
    <location>
        <begin position="510"/>
        <end position="533"/>
    </location>
</feature>
<feature type="compositionally biased region" description="Polar residues" evidence="1">
    <location>
        <begin position="892"/>
        <end position="904"/>
    </location>
</feature>
<sequence length="1105" mass="121765">MTRAPSSTGSDDDNLLGPEDFGGASTSDGRVRRTVSAAGRMQQQQQQHHNQHWCGRPYHLNSVWSVWYGLCTVAFTTYLVYGGVRRFVVYASLPWPGVDPYVELNAYVGLVGSSVVVLPFFLVTTFLKVGNLANDGLKLGSSLSTCSKDPPPVLEPSSGIIRNLFLHGVPTAPFLHLVAAFCLLMPKTIMDATLIKNGFLPRDEIWRTDLDFLVPYNDRVMLLTVTNASSPLVNVFPNNQAVNLKTADKNGIQSPQIPKSVNNVQNHGQYIQGHRSYRQAPITQELKPSLTWHEQAIKNYTQTKSHSLILNQTKVQNFDKTNSKMERRVSSERYAKLPNEGVWSPVSPELLNYAIALLVFAIRYPAVFWNTNKAFGLIFSLQLVINGALIILSLAAFSILYKLHLCGGPGDLYGGERFLLSLPVTVLLQVSAICVVTVSSSAVYFYGYHKFASFLIKSRQRYHISYNGELPQMRPYTPHCAALIVLIALGVSFGPLLWDLSLVYRGSLDAVVVADVIATIIYLFLWIVLWLILTVKVSWSFKLRVTVSRACVASARSIKLVNDVELASAAEGGYGDPSGSQMTPLLVVGGGKAYAISDTVPRKTIMSVIQKTHEEKRARGQENEIYWLRPSRTQAGGSKPNSPRPKQRVTFKDDQELHTHSLRRQSSIRRTPQVQRSTYMRANTLSDSDDEGGDYALLRQTLPPSPTPPHLILQQEAAENPRYVDRNQILAYHRAMEERNSISPGQLPSPPPLHDHLESQGPLTPPSTRSNDSGMVHEEQPSDQSDDSLSSNSSNLMPPGENSEESGVHSGATDLYRLRSNSVDDLTQLPPDPNLLIHTPRSMSLQRTQQGSPSPGTPTQVTYPANQSTLVIRPKSQVGEVKPPVDPIYSTRRLTSFTDQSQQEGQQEIIYEAHNLYNSSQSGSSGYHSSNNGSSASNSTSNSPIPQNGPSNHPSQQSIYGTHKQHQQIGLGIHGQTGHPASRGIINNNQQIIYGQTKSQTMPPVPPQVPLPPVPPHQQQQQPGLAHIVNRSNQQDIYGRTTGIMATQPRGYEFQQSGDPQNIYGITNSRVATSASLGRSQSLRSTTSTALPHILPRDSKYNTGV</sequence>
<evidence type="ECO:0008006" key="5">
    <source>
        <dbReference type="Google" id="ProtNLM"/>
    </source>
</evidence>
<keyword evidence="4" id="KW-1185">Reference proteome</keyword>
<feature type="transmembrane region" description="Helical" evidence="2">
    <location>
        <begin position="104"/>
        <end position="127"/>
    </location>
</feature>
<feature type="transmembrane region" description="Helical" evidence="2">
    <location>
        <begin position="350"/>
        <end position="369"/>
    </location>
</feature>
<feature type="transmembrane region" description="Helical" evidence="2">
    <location>
        <begin position="476"/>
        <end position="498"/>
    </location>
</feature>
<feature type="compositionally biased region" description="Polar residues" evidence="1">
    <location>
        <begin position="631"/>
        <end position="641"/>
    </location>
</feature>